<accession>A0ABT8TH11</accession>
<gene>
    <name evidence="2" type="ORF">QWI16_11505</name>
</gene>
<keyword evidence="1" id="KW-0472">Membrane</keyword>
<organism evidence="2 3">
    <name type="scientific">Gilvimarinus algae</name>
    <dbReference type="NCBI Taxonomy" id="3058037"/>
    <lineage>
        <taxon>Bacteria</taxon>
        <taxon>Pseudomonadati</taxon>
        <taxon>Pseudomonadota</taxon>
        <taxon>Gammaproteobacteria</taxon>
        <taxon>Cellvibrionales</taxon>
        <taxon>Cellvibrionaceae</taxon>
        <taxon>Gilvimarinus</taxon>
    </lineage>
</organism>
<dbReference type="PANTHER" id="PTHR38038:SF1">
    <property type="entry name" value="PENICILLIN-BINDING PROTEIN ACTIVATOR LPOA"/>
    <property type="match status" value="1"/>
</dbReference>
<evidence type="ECO:0000313" key="2">
    <source>
        <dbReference type="EMBL" id="MDO3382794.1"/>
    </source>
</evidence>
<dbReference type="Proteomes" id="UP001168380">
    <property type="component" value="Unassembled WGS sequence"/>
</dbReference>
<protein>
    <submittedName>
        <fullName evidence="2">Penicillin-binding protein activator</fullName>
    </submittedName>
</protein>
<dbReference type="PROSITE" id="PS51257">
    <property type="entry name" value="PROKAR_LIPOPROTEIN"/>
    <property type="match status" value="1"/>
</dbReference>
<comment type="caution">
    <text evidence="2">The sequence shown here is derived from an EMBL/GenBank/DDBJ whole genome shotgun (WGS) entry which is preliminary data.</text>
</comment>
<dbReference type="RefSeq" id="WP_302713284.1">
    <property type="nucleotide sequence ID" value="NZ_JAULRT010000059.1"/>
</dbReference>
<evidence type="ECO:0000313" key="3">
    <source>
        <dbReference type="Proteomes" id="UP001168380"/>
    </source>
</evidence>
<reference evidence="2" key="1">
    <citation type="submission" date="2023-07" db="EMBL/GenBank/DDBJ databases">
        <title>Gilvimarinus algae sp. nov., isolated from the surface of Kelp.</title>
        <authorList>
            <person name="Sun Y.Y."/>
            <person name="Gong Y."/>
            <person name="Du Z.J."/>
        </authorList>
    </citation>
    <scope>NUCLEOTIDE SEQUENCE</scope>
    <source>
        <strain evidence="2">SDUM040014</strain>
    </source>
</reference>
<evidence type="ECO:0000256" key="1">
    <source>
        <dbReference type="ARBA" id="ARBA00023136"/>
    </source>
</evidence>
<dbReference type="CDD" id="cd06339">
    <property type="entry name" value="PBP1_YraM_LppC_lipoprotein-like"/>
    <property type="match status" value="1"/>
</dbReference>
<proteinExistence type="predicted"/>
<sequence length="653" mass="72952">MYKRLTRPLTITLLAAILASCSNQPRQSTQLHVPGEMSQAQLERRVGELVQQAREASVSQRTGYLLEAAELLLGEDEPEWAFNLLNSIEADRLGDYTYLRYIQAYSEAALASGYYFDARDALFEKRLEALWGSLALDRQTRLLEQRARLDSLLGDYQQSLSARIRLGGLLASNDELQMNNEAIWQDLMSLPADELQRLARQNEQSELEGWAQLALISRNNAANLSQQLDRVEAWRRNWPGHPASVELPSDLQLLRQLIDQQPRTVALLLPQTGRLAGAASAVRDGFLAAYYAQAEAEFKPTIIQYDSSDADINALYDQAVAEGAQMIVGPLAKEHVEALAERPSLAVPVLALNYREADASNQTSALLATPLPMQGKQISPQIPVPGMITNQPSVSAQLYQFGLAPEDEARQIARHAHLQGYRRAMIIAPDIDWAERSVEAFVDEWSSLDGLVVADSRYIGAGDYSDVIKNALLLDASEQRHKALRQIIYTNSEFEPRRRQDVEVIFLIANPRQARQIKPTLAFHYAGDIPVLATSQIYDGEENGKGDRDLNGIRFNTLPWFFSADAEARAIDTHTEAPATYRRLHAMGADAYHLYPRLPQLQKLPHTRVLGATGSLTLNREGRVEREPIWAEFDDGIARPVSSRSIERARPGS</sequence>
<dbReference type="InterPro" id="IPR028082">
    <property type="entry name" value="Peripla_BP_I"/>
</dbReference>
<dbReference type="SUPFAM" id="SSF53822">
    <property type="entry name" value="Periplasmic binding protein-like I"/>
    <property type="match status" value="1"/>
</dbReference>
<dbReference type="InterPro" id="IPR007443">
    <property type="entry name" value="LpoA"/>
</dbReference>
<keyword evidence="3" id="KW-1185">Reference proteome</keyword>
<name>A0ABT8TH11_9GAMM</name>
<dbReference type="Gene3D" id="3.40.50.2300">
    <property type="match status" value="2"/>
</dbReference>
<dbReference type="EMBL" id="JAULRT010000059">
    <property type="protein sequence ID" value="MDO3382794.1"/>
    <property type="molecule type" value="Genomic_DNA"/>
</dbReference>
<dbReference type="Pfam" id="PF04348">
    <property type="entry name" value="LppC"/>
    <property type="match status" value="2"/>
</dbReference>
<dbReference type="Gene3D" id="1.25.40.650">
    <property type="match status" value="1"/>
</dbReference>
<dbReference type="PANTHER" id="PTHR38038">
    <property type="entry name" value="PENICILLIN-BINDING PROTEIN ACTIVATOR LPOA"/>
    <property type="match status" value="1"/>
</dbReference>